<dbReference type="OrthoDB" id="9906905at2759"/>
<dbReference type="InterPro" id="IPR039579">
    <property type="entry name" value="AVPI1"/>
</dbReference>
<dbReference type="GeneID" id="114597589"/>
<evidence type="ECO:0000259" key="5">
    <source>
        <dbReference type="Pfam" id="PF15063"/>
    </source>
</evidence>
<evidence type="ECO:0000313" key="6">
    <source>
        <dbReference type="Ensembl" id="ENSPMRP00000004402.1"/>
    </source>
</evidence>
<evidence type="ECO:0000313" key="7">
    <source>
        <dbReference type="Proteomes" id="UP000472272"/>
    </source>
</evidence>
<dbReference type="OMA" id="NWKKPGP"/>
<evidence type="ECO:0000256" key="2">
    <source>
        <dbReference type="ARBA" id="ARBA00020697"/>
    </source>
</evidence>
<reference evidence="6 7" key="1">
    <citation type="journal article" date="2019" name="Proc. Natl. Acad. Sci. U.S.A.">
        <title>Regulatory changes in pterin and carotenoid genes underlie balanced color polymorphisms in the wall lizard.</title>
        <authorList>
            <person name="Andrade P."/>
            <person name="Pinho C."/>
            <person name="Perez I de Lanuza G."/>
            <person name="Afonso S."/>
            <person name="Brejcha J."/>
            <person name="Rubin C.J."/>
            <person name="Wallerman O."/>
            <person name="Pereira P."/>
            <person name="Sabatino S.J."/>
            <person name="Bellati A."/>
            <person name="Pellitteri-Rosa D."/>
            <person name="Bosakova Z."/>
            <person name="Bunikis I."/>
            <person name="Carretero M.A."/>
            <person name="Feiner N."/>
            <person name="Marsik P."/>
            <person name="Pauperio F."/>
            <person name="Salvi D."/>
            <person name="Soler L."/>
            <person name="While G.M."/>
            <person name="Uller T."/>
            <person name="Font E."/>
            <person name="Andersson L."/>
            <person name="Carneiro M."/>
        </authorList>
    </citation>
    <scope>NUCLEOTIDE SEQUENCE</scope>
</reference>
<comment type="function">
    <text evidence="1">May be involved in MAP kinase activation, epithelial sodium channel (ENaC) down-regulation and cell cycling.</text>
</comment>
<dbReference type="KEGG" id="pmua:114597589"/>
<dbReference type="RefSeq" id="XP_028586396.1">
    <property type="nucleotide sequence ID" value="XM_028730563.1"/>
</dbReference>
<dbReference type="PANTHER" id="PTHR14350">
    <property type="entry name" value="ARGININE VASOPRESSIN-INDUCED PROTEIN 1"/>
    <property type="match status" value="1"/>
</dbReference>
<gene>
    <name evidence="6" type="primary">AVPI1</name>
</gene>
<evidence type="ECO:0000256" key="4">
    <source>
        <dbReference type="SAM" id="MobiDB-lite"/>
    </source>
</evidence>
<dbReference type="Ensembl" id="ENSPMRT00000004698.1">
    <property type="protein sequence ID" value="ENSPMRP00000004402.1"/>
    <property type="gene ID" value="ENSPMRG00000003011.1"/>
</dbReference>
<reference evidence="6" key="3">
    <citation type="submission" date="2025-09" db="UniProtKB">
        <authorList>
            <consortium name="Ensembl"/>
        </authorList>
    </citation>
    <scope>IDENTIFICATION</scope>
</reference>
<evidence type="ECO:0000256" key="1">
    <source>
        <dbReference type="ARBA" id="ARBA00002403"/>
    </source>
</evidence>
<name>A0A670HZ32_PODMU</name>
<dbReference type="Pfam" id="PF15063">
    <property type="entry name" value="TC1"/>
    <property type="match status" value="1"/>
</dbReference>
<dbReference type="AlphaFoldDB" id="A0A670HZ32"/>
<dbReference type="CTD" id="60370"/>
<dbReference type="Proteomes" id="UP000472272">
    <property type="component" value="Chromosome 5"/>
</dbReference>
<proteinExistence type="predicted"/>
<feature type="domain" description="Arginine vasopressin-induced protein 1/transcriptional and immune response regulator" evidence="5">
    <location>
        <begin position="52"/>
        <end position="125"/>
    </location>
</feature>
<evidence type="ECO:0000256" key="3">
    <source>
        <dbReference type="ARBA" id="ARBA00023306"/>
    </source>
</evidence>
<organism evidence="6 7">
    <name type="scientific">Podarcis muralis</name>
    <name type="common">Wall lizard</name>
    <name type="synonym">Lacerta muralis</name>
    <dbReference type="NCBI Taxonomy" id="64176"/>
    <lineage>
        <taxon>Eukaryota</taxon>
        <taxon>Metazoa</taxon>
        <taxon>Chordata</taxon>
        <taxon>Craniata</taxon>
        <taxon>Vertebrata</taxon>
        <taxon>Euteleostomi</taxon>
        <taxon>Lepidosauria</taxon>
        <taxon>Squamata</taxon>
        <taxon>Bifurcata</taxon>
        <taxon>Unidentata</taxon>
        <taxon>Episquamata</taxon>
        <taxon>Laterata</taxon>
        <taxon>Lacertibaenia</taxon>
        <taxon>Lacertidae</taxon>
        <taxon>Podarcis</taxon>
    </lineage>
</organism>
<keyword evidence="7" id="KW-1185">Reference proteome</keyword>
<keyword evidence="3" id="KW-0131">Cell cycle</keyword>
<sequence>MTGIGLGRGKARAGEPPALAGLQEPSRDPWPQGRQQPPEPPSATEWRDPSIMGTPASIACDLPQHQTPKACTRKRASANIFQGVGLLQLRRLFHSSGDAQAEERAQLVWECAGSRCIAHALQQLRRRQRKLRLRSHLRPPSEMSGATRLLELQHFSRLRIEDRTTSCADVDGCSNSNKEIDAADQTSHYTASHYRKKKSGMGTADYLHQLRR</sequence>
<feature type="region of interest" description="Disordered" evidence="4">
    <location>
        <begin position="1"/>
        <end position="55"/>
    </location>
</feature>
<accession>A0A670HZ32</accession>
<dbReference type="GeneTree" id="ENSGT00510000049872"/>
<protein>
    <recommendedName>
        <fullName evidence="2">Arginine vasopressin-induced protein 1</fullName>
    </recommendedName>
</protein>
<dbReference type="InterPro" id="IPR020282">
    <property type="entry name" value="Avpi1/C8orf4_dom"/>
</dbReference>
<reference evidence="6" key="2">
    <citation type="submission" date="2025-08" db="UniProtKB">
        <authorList>
            <consortium name="Ensembl"/>
        </authorList>
    </citation>
    <scope>IDENTIFICATION</scope>
</reference>